<evidence type="ECO:0000313" key="1">
    <source>
        <dbReference type="EMBL" id="UWP82779.1"/>
    </source>
</evidence>
<reference evidence="1" key="1">
    <citation type="submission" date="2021-04" db="EMBL/GenBank/DDBJ databases">
        <authorList>
            <person name="Hartkoorn R.C."/>
            <person name="Beaudoing E."/>
            <person name="Hot D."/>
        </authorList>
    </citation>
    <scope>NUCLEOTIDE SEQUENCE</scope>
    <source>
        <strain evidence="1">NRRL B-16292</strain>
    </source>
</reference>
<gene>
    <name evidence="1" type="ORF">Dfulv_00155</name>
</gene>
<proteinExistence type="predicted"/>
<evidence type="ECO:0000313" key="2">
    <source>
        <dbReference type="Proteomes" id="UP001059617"/>
    </source>
</evidence>
<accession>A0ABY5W031</accession>
<organism evidence="1 2">
    <name type="scientific">Dactylosporangium fulvum</name>
    <dbReference type="NCBI Taxonomy" id="53359"/>
    <lineage>
        <taxon>Bacteria</taxon>
        <taxon>Bacillati</taxon>
        <taxon>Actinomycetota</taxon>
        <taxon>Actinomycetes</taxon>
        <taxon>Micromonosporales</taxon>
        <taxon>Micromonosporaceae</taxon>
        <taxon>Dactylosporangium</taxon>
    </lineage>
</organism>
<dbReference type="Proteomes" id="UP001059617">
    <property type="component" value="Chromosome"/>
</dbReference>
<keyword evidence="2" id="KW-1185">Reference proteome</keyword>
<name>A0ABY5W031_9ACTN</name>
<protein>
    <submittedName>
        <fullName evidence="1">Uncharacterized protein</fullName>
    </submittedName>
</protein>
<dbReference type="EMBL" id="CP073720">
    <property type="protein sequence ID" value="UWP82779.1"/>
    <property type="molecule type" value="Genomic_DNA"/>
</dbReference>
<sequence>MTATPLERLCAHRGVAVPAHGQLLDLAPILDLRPADVLAIAGAEIPAEYMPAEPDVTGLVESLIKYGLQISEAEAVRDYARSLPRTEITGGPASLAELETVTFGAVFRRLLLVRNLSRRAVAYATWSAESTVAMAMGNGRVPMPERLELMAATLCVRADDLEAMAARTTEGPPPRPSVQDRVPRLRAVGELVLAVAPLKIDQINAVVRFADDQWSMRREPTTP</sequence>
<dbReference type="RefSeq" id="WP_259860550.1">
    <property type="nucleotide sequence ID" value="NZ_BAAAST010000008.1"/>
</dbReference>
<reference evidence="1" key="2">
    <citation type="submission" date="2022-09" db="EMBL/GenBank/DDBJ databases">
        <title>Biosynthetic gene clusters of Dactylosporangioum fulvum.</title>
        <authorList>
            <person name="Caradec T."/>
        </authorList>
    </citation>
    <scope>NUCLEOTIDE SEQUENCE</scope>
    <source>
        <strain evidence="1">NRRL B-16292</strain>
    </source>
</reference>